<dbReference type="AlphaFoldDB" id="E2NFQ0"/>
<dbReference type="EMBL" id="ACCH01000221">
    <property type="protein sequence ID" value="EEF89267.1"/>
    <property type="molecule type" value="Genomic_DNA"/>
</dbReference>
<comment type="caution">
    <text evidence="1">The sequence shown here is derived from an EMBL/GenBank/DDBJ whole genome shotgun (WGS) entry which is preliminary data.</text>
</comment>
<dbReference type="HOGENOM" id="CLU_2696712_0_0_10"/>
<organism evidence="1 2">
    <name type="scientific">Bacteroides cellulosilyticus DSM 14838</name>
    <dbReference type="NCBI Taxonomy" id="537012"/>
    <lineage>
        <taxon>Bacteria</taxon>
        <taxon>Pseudomonadati</taxon>
        <taxon>Bacteroidota</taxon>
        <taxon>Bacteroidia</taxon>
        <taxon>Bacteroidales</taxon>
        <taxon>Bacteroidaceae</taxon>
        <taxon>Bacteroides</taxon>
    </lineage>
</organism>
<dbReference type="Proteomes" id="UP000003711">
    <property type="component" value="Unassembled WGS sequence"/>
</dbReference>
<evidence type="ECO:0000313" key="2">
    <source>
        <dbReference type="Proteomes" id="UP000003711"/>
    </source>
</evidence>
<accession>E2NFQ0</accession>
<evidence type="ECO:0000313" key="1">
    <source>
        <dbReference type="EMBL" id="EEF89267.1"/>
    </source>
</evidence>
<protein>
    <submittedName>
        <fullName evidence="1">Uncharacterized protein</fullName>
    </submittedName>
</protein>
<reference evidence="1 2" key="2">
    <citation type="submission" date="2009-01" db="EMBL/GenBank/DDBJ databases">
        <title>Draft genome sequence of Bacteroides cellulosilyticus (DSM 14838).</title>
        <authorList>
            <person name="Sudarsanam P."/>
            <person name="Ley R."/>
            <person name="Guruge J."/>
            <person name="Turnbaugh P.J."/>
            <person name="Mahowald M."/>
            <person name="Liep D."/>
            <person name="Gordon J."/>
        </authorList>
    </citation>
    <scope>NUCLEOTIDE SEQUENCE [LARGE SCALE GENOMIC DNA]</scope>
    <source>
        <strain evidence="1 2">DSM 14838</strain>
    </source>
</reference>
<sequence length="73" mass="8155">MSFSFCCQISCFVGKYTININFSTDCDFFYTSDPLFLGNIAPENNNTIYILMNYEAQVDIIAGVVFPALGFQG</sequence>
<gene>
    <name evidence="1" type="ORF">BACCELL_03121</name>
</gene>
<name>E2NFQ0_9BACE</name>
<proteinExistence type="predicted"/>
<reference evidence="1 2" key="1">
    <citation type="submission" date="2008-12" db="EMBL/GenBank/DDBJ databases">
        <authorList>
            <person name="Fulton L."/>
            <person name="Clifton S."/>
            <person name="Fulton B."/>
            <person name="Xu J."/>
            <person name="Minx P."/>
            <person name="Pepin K.H."/>
            <person name="Johnson M."/>
            <person name="Bhonagiri V."/>
            <person name="Nash W.E."/>
            <person name="Mardis E.R."/>
            <person name="Wilson R.K."/>
        </authorList>
    </citation>
    <scope>NUCLEOTIDE SEQUENCE [LARGE SCALE GENOMIC DNA]</scope>
    <source>
        <strain evidence="1 2">DSM 14838</strain>
    </source>
</reference>